<dbReference type="AlphaFoldDB" id="A0A2V1N333"/>
<keyword evidence="2" id="KW-1185">Reference proteome</keyword>
<gene>
    <name evidence="1" type="ORF">DCM90_01820</name>
</gene>
<comment type="caution">
    <text evidence="1">The sequence shown here is derived from an EMBL/GenBank/DDBJ whole genome shotgun (WGS) entry which is preliminary data.</text>
</comment>
<evidence type="ECO:0000313" key="2">
    <source>
        <dbReference type="Proteomes" id="UP000245080"/>
    </source>
</evidence>
<name>A0A2V1N333_9LACO</name>
<evidence type="ECO:0008006" key="3">
    <source>
        <dbReference type="Google" id="ProtNLM"/>
    </source>
</evidence>
<organism evidence="1 2">
    <name type="scientific">Levilactobacillus bambusae</name>
    <dbReference type="NCBI Taxonomy" id="2024736"/>
    <lineage>
        <taxon>Bacteria</taxon>
        <taxon>Bacillati</taxon>
        <taxon>Bacillota</taxon>
        <taxon>Bacilli</taxon>
        <taxon>Lactobacillales</taxon>
        <taxon>Lactobacillaceae</taxon>
        <taxon>Levilactobacillus</taxon>
    </lineage>
</organism>
<dbReference type="EMBL" id="QCXQ01000001">
    <property type="protein sequence ID" value="PWG00938.1"/>
    <property type="molecule type" value="Genomic_DNA"/>
</dbReference>
<evidence type="ECO:0000313" key="1">
    <source>
        <dbReference type="EMBL" id="PWG00938.1"/>
    </source>
</evidence>
<reference evidence="1 2" key="1">
    <citation type="journal article" date="2018" name="Int. J. Syst. Evol. Microbiol.">
        <title>Lactobacillus bambusae sp. nov., isolated from a traditional fermented Ma-bamboo shoots of Taiwan.</title>
        <authorList>
            <person name="Wang L.-T."/>
        </authorList>
    </citation>
    <scope>NUCLEOTIDE SEQUENCE [LARGE SCALE GENOMIC DNA]</scope>
    <source>
        <strain evidence="1 2">BS-W1</strain>
    </source>
</reference>
<accession>A0A2V1N333</accession>
<sequence>MLDLAKMLQQTIIADNAFKANHQVTLSGQQGKERAYVQCDTALANLRSTADLSNEANVSEISQRYAAGLIGFLLIAAKQTWSQVIVMKPDDYQRLLKTKVSSDWDEHYLITKRLIFNSYFEHRQDDFRHAWRLYLKFGLVDLKLSETAIREAFEAQMEQVNQG</sequence>
<dbReference type="RefSeq" id="WP_109249651.1">
    <property type="nucleotide sequence ID" value="NZ_QCXQ01000001.1"/>
</dbReference>
<dbReference type="Proteomes" id="UP000245080">
    <property type="component" value="Unassembled WGS sequence"/>
</dbReference>
<proteinExistence type="predicted"/>
<dbReference type="OrthoDB" id="5506143at2"/>
<protein>
    <recommendedName>
        <fullName evidence="3">dUTPase</fullName>
    </recommendedName>
</protein>